<evidence type="ECO:0000313" key="2">
    <source>
        <dbReference type="Proteomes" id="UP000235023"/>
    </source>
</evidence>
<gene>
    <name evidence="1" type="ORF">BDW42DRAFT_169077</name>
</gene>
<keyword evidence="2" id="KW-1185">Reference proteome</keyword>
<name>A0A2J5HVM0_9EURO</name>
<dbReference type="AlphaFoldDB" id="A0A2J5HVM0"/>
<reference evidence="2" key="1">
    <citation type="submission" date="2017-12" db="EMBL/GenBank/DDBJ databases">
        <authorList>
            <consortium name="DOE Joint Genome Institute"/>
            <person name="Mondo S.J."/>
            <person name="Kjaerbolling I."/>
            <person name="Vesth T.C."/>
            <person name="Frisvad J.C."/>
            <person name="Nybo J.L."/>
            <person name="Theobald S."/>
            <person name="Kuo A."/>
            <person name="Bowyer P."/>
            <person name="Matsuda Y."/>
            <person name="Lyhne E.K."/>
            <person name="Kogle M.E."/>
            <person name="Clum A."/>
            <person name="Lipzen A."/>
            <person name="Salamov A."/>
            <person name="Ngan C.Y."/>
            <person name="Daum C."/>
            <person name="Chiniquy J."/>
            <person name="Barry K."/>
            <person name="LaButti K."/>
            <person name="Haridas S."/>
            <person name="Simmons B.A."/>
            <person name="Magnuson J.K."/>
            <person name="Mortensen U.H."/>
            <person name="Larsen T.O."/>
            <person name="Grigoriev I.V."/>
            <person name="Baker S.E."/>
            <person name="Andersen M.R."/>
            <person name="Nordberg H.P."/>
            <person name="Cantor M.N."/>
            <person name="Hua S.X."/>
        </authorList>
    </citation>
    <scope>NUCLEOTIDE SEQUENCE [LARGE SCALE GENOMIC DNA]</scope>
    <source>
        <strain evidence="2">IBT 19404</strain>
    </source>
</reference>
<organism evidence="1 2">
    <name type="scientific">Aspergillus taichungensis</name>
    <dbReference type="NCBI Taxonomy" id="482145"/>
    <lineage>
        <taxon>Eukaryota</taxon>
        <taxon>Fungi</taxon>
        <taxon>Dikarya</taxon>
        <taxon>Ascomycota</taxon>
        <taxon>Pezizomycotina</taxon>
        <taxon>Eurotiomycetes</taxon>
        <taxon>Eurotiomycetidae</taxon>
        <taxon>Eurotiales</taxon>
        <taxon>Aspergillaceae</taxon>
        <taxon>Aspergillus</taxon>
        <taxon>Aspergillus subgen. Circumdati</taxon>
    </lineage>
</organism>
<proteinExistence type="predicted"/>
<dbReference type="Proteomes" id="UP000235023">
    <property type="component" value="Unassembled WGS sequence"/>
</dbReference>
<dbReference type="EMBL" id="KZ559537">
    <property type="protein sequence ID" value="PLN81440.1"/>
    <property type="molecule type" value="Genomic_DNA"/>
</dbReference>
<sequence>MVDPQRTGQGHTRAGGTVAVFFLFQYCSVFQYAALKALSHAGNVGPHLVTQGRRAESATLHQPQASSYGTVPNGVIHGVKSA</sequence>
<accession>A0A2J5HVM0</accession>
<protein>
    <submittedName>
        <fullName evidence="1">Uncharacterized protein</fullName>
    </submittedName>
</protein>
<evidence type="ECO:0000313" key="1">
    <source>
        <dbReference type="EMBL" id="PLN81440.1"/>
    </source>
</evidence>